<evidence type="ECO:0000256" key="2">
    <source>
        <dbReference type="ARBA" id="ARBA00023125"/>
    </source>
</evidence>
<dbReference type="GO" id="GO:0003700">
    <property type="term" value="F:DNA-binding transcription factor activity"/>
    <property type="evidence" value="ECO:0007669"/>
    <property type="project" value="TreeGrafter"/>
</dbReference>
<accession>A0A0B2NU66</accession>
<name>A0A0B2NU66_GLYSO</name>
<proteinExistence type="predicted"/>
<evidence type="ECO:0000259" key="5">
    <source>
        <dbReference type="PROSITE" id="PS51742"/>
    </source>
</evidence>
<evidence type="ECO:0000256" key="1">
    <source>
        <dbReference type="ARBA" id="ARBA00023015"/>
    </source>
</evidence>
<dbReference type="InterPro" id="IPR005175">
    <property type="entry name" value="PPC_dom"/>
</dbReference>
<dbReference type="Pfam" id="PF03479">
    <property type="entry name" value="PCC"/>
    <property type="match status" value="1"/>
</dbReference>
<dbReference type="GO" id="GO:0003680">
    <property type="term" value="F:minor groove of adenine-thymine-rich DNA binding"/>
    <property type="evidence" value="ECO:0007669"/>
    <property type="project" value="InterPro"/>
</dbReference>
<keyword evidence="3" id="KW-0804">Transcription</keyword>
<dbReference type="EMBL" id="KN672304">
    <property type="protein sequence ID" value="KHM98793.1"/>
    <property type="molecule type" value="Genomic_DNA"/>
</dbReference>
<dbReference type="Proteomes" id="UP000053555">
    <property type="component" value="Unassembled WGS sequence"/>
</dbReference>
<dbReference type="PANTHER" id="PTHR31100">
    <property type="entry name" value="AT-HOOK MOTIF NUCLEAR-LOCALIZED PROTEIN 15"/>
    <property type="match status" value="1"/>
</dbReference>
<keyword evidence="1" id="KW-0805">Transcription regulation</keyword>
<dbReference type="InterPro" id="IPR014476">
    <property type="entry name" value="AHL15-29"/>
</dbReference>
<evidence type="ECO:0000313" key="6">
    <source>
        <dbReference type="EMBL" id="KHM98793.1"/>
    </source>
</evidence>
<dbReference type="Gene3D" id="3.30.1330.80">
    <property type="entry name" value="Hypothetical protein, similar to alpha- acetolactate decarboxylase, domain 2"/>
    <property type="match status" value="1"/>
</dbReference>
<dbReference type="PANTHER" id="PTHR31100:SF63">
    <property type="entry name" value="AT-HOOK MOTIF NUCLEAR-LOCALIZED PROTEIN"/>
    <property type="match status" value="1"/>
</dbReference>
<dbReference type="SUPFAM" id="SSF117856">
    <property type="entry name" value="AF0104/ALDC/Ptd012-like"/>
    <property type="match status" value="1"/>
</dbReference>
<dbReference type="PROSITE" id="PS51742">
    <property type="entry name" value="PPC"/>
    <property type="match status" value="1"/>
</dbReference>
<protein>
    <recommendedName>
        <fullName evidence="5">PPC domain-containing protein</fullName>
    </recommendedName>
</protein>
<keyword evidence="4" id="KW-0539">Nucleus</keyword>
<keyword evidence="2" id="KW-0238">DNA-binding</keyword>
<feature type="domain" description="PPC" evidence="5">
    <location>
        <begin position="3"/>
        <end position="149"/>
    </location>
</feature>
<sequence>MPGEPFVRIVIINVDPSKDIMESILDVVHLGRAYLTILNTFGTVTMVILHNSLHVVATLTLHEPFTLLCLNGSYLLNNNFNLNFRAIIPPPLSFGIHLSTSRGQAIGGAIGSQVIVDGNVKITLWTFWHPNIYKYILEGNKVAESVVGE</sequence>
<evidence type="ECO:0000256" key="3">
    <source>
        <dbReference type="ARBA" id="ARBA00023163"/>
    </source>
</evidence>
<dbReference type="GO" id="GO:0005634">
    <property type="term" value="C:nucleus"/>
    <property type="evidence" value="ECO:0007669"/>
    <property type="project" value="TreeGrafter"/>
</dbReference>
<organism evidence="6">
    <name type="scientific">Glycine soja</name>
    <name type="common">Wild soybean</name>
    <dbReference type="NCBI Taxonomy" id="3848"/>
    <lineage>
        <taxon>Eukaryota</taxon>
        <taxon>Viridiplantae</taxon>
        <taxon>Streptophyta</taxon>
        <taxon>Embryophyta</taxon>
        <taxon>Tracheophyta</taxon>
        <taxon>Spermatophyta</taxon>
        <taxon>Magnoliopsida</taxon>
        <taxon>eudicotyledons</taxon>
        <taxon>Gunneridae</taxon>
        <taxon>Pentapetalae</taxon>
        <taxon>rosids</taxon>
        <taxon>fabids</taxon>
        <taxon>Fabales</taxon>
        <taxon>Fabaceae</taxon>
        <taxon>Papilionoideae</taxon>
        <taxon>50 kb inversion clade</taxon>
        <taxon>NPAAA clade</taxon>
        <taxon>indigoferoid/millettioid clade</taxon>
        <taxon>Phaseoleae</taxon>
        <taxon>Glycine</taxon>
        <taxon>Glycine subgen. Soja</taxon>
    </lineage>
</organism>
<gene>
    <name evidence="6" type="ORF">glysoja_049645</name>
</gene>
<evidence type="ECO:0000256" key="4">
    <source>
        <dbReference type="ARBA" id="ARBA00023242"/>
    </source>
</evidence>
<dbReference type="AlphaFoldDB" id="A0A0B2NU66"/>
<reference evidence="6" key="1">
    <citation type="submission" date="2014-07" db="EMBL/GenBank/DDBJ databases">
        <title>Identification of a novel salt tolerance gene in wild soybean by whole-genome sequencing.</title>
        <authorList>
            <person name="Lam H.-M."/>
            <person name="Qi X."/>
            <person name="Li M.-W."/>
            <person name="Liu X."/>
            <person name="Xie M."/>
            <person name="Ni M."/>
            <person name="Xu X."/>
        </authorList>
    </citation>
    <scope>NUCLEOTIDE SEQUENCE [LARGE SCALE GENOMIC DNA]</scope>
    <source>
        <tissue evidence="6">Root</tissue>
    </source>
</reference>